<dbReference type="EMBL" id="CP000040">
    <property type="protein sequence ID" value="AAY60396.1"/>
    <property type="molecule type" value="Genomic_DNA"/>
</dbReference>
<proteinExistence type="predicted"/>
<dbReference type="KEGG" id="bcz:pE33L466_0239"/>
<geneLocation type="plasmid" evidence="1 2">
    <name>pE33L466</name>
</geneLocation>
<dbReference type="AlphaFoldDB" id="Q4V1L1"/>
<accession>Q4V1L1</accession>
<sequence length="72" mass="8666">MLYYLEFKNGIKGADAMFFKKAKQVKRLEEKVLRLEKDRDEAGELALETHMKLQALEWEEEQRLKNTMFEEV</sequence>
<name>Q4V1L1_BACCZ</name>
<evidence type="ECO:0000313" key="2">
    <source>
        <dbReference type="Proteomes" id="UP000002612"/>
    </source>
</evidence>
<keyword evidence="1" id="KW-0614">Plasmid</keyword>
<gene>
    <name evidence="1" type="ordered locus">pE33L466_0239</name>
</gene>
<organism evidence="1 2">
    <name type="scientific">Bacillus cereus (strain ZK / E33L)</name>
    <dbReference type="NCBI Taxonomy" id="288681"/>
    <lineage>
        <taxon>Bacteria</taxon>
        <taxon>Bacillati</taxon>
        <taxon>Bacillota</taxon>
        <taxon>Bacilli</taxon>
        <taxon>Bacillales</taxon>
        <taxon>Bacillaceae</taxon>
        <taxon>Bacillus</taxon>
        <taxon>Bacillus cereus group</taxon>
    </lineage>
</organism>
<dbReference type="Proteomes" id="UP000002612">
    <property type="component" value="Plasmid pE33L466"/>
</dbReference>
<evidence type="ECO:0000313" key="1">
    <source>
        <dbReference type="EMBL" id="AAY60396.1"/>
    </source>
</evidence>
<protein>
    <submittedName>
        <fullName evidence="1">Uncharacterized protein</fullName>
    </submittedName>
</protein>
<reference evidence="2" key="1">
    <citation type="journal article" date="2006" name="J. Bacteriol.">
        <title>Pathogenomic sequence analysis of Bacillus cereus and Bacillus thuringiensis isolates closely related to Bacillus anthracis.</title>
        <authorList>
            <person name="Han C.S."/>
            <person name="Xie G."/>
            <person name="Challacombe J.F."/>
            <person name="Altherr M.R."/>
            <person name="Bhotika S.S."/>
            <person name="Brown N."/>
            <person name="Bruce D."/>
            <person name="Campbell C.S."/>
            <person name="Campbell M.L."/>
            <person name="Chen J."/>
            <person name="Chertkov O."/>
            <person name="Cleland C."/>
            <person name="Dimitrijevic M."/>
            <person name="Doggett N.A."/>
            <person name="Fawcett J.J."/>
            <person name="Glavina T."/>
            <person name="Goodwin L.A."/>
            <person name="Green L.D."/>
            <person name="Hill K.K."/>
            <person name="Hitchcock P."/>
            <person name="Jackson P.J."/>
            <person name="Keim P."/>
            <person name="Kewalramani A.R."/>
            <person name="Longmire J."/>
            <person name="Lucas S."/>
            <person name="Malfatti S."/>
            <person name="McMurry K."/>
            <person name="Meincke L.J."/>
            <person name="Misra M."/>
            <person name="Moseman B.L."/>
            <person name="Mundt M."/>
            <person name="Munk A.C."/>
            <person name="Okinaka R.T."/>
            <person name="Parson-Quintana B."/>
            <person name="Reilly L.P."/>
            <person name="Richardson P."/>
            <person name="Robinson D.L."/>
            <person name="Rubin E."/>
            <person name="Saunders E."/>
            <person name="Tapia R."/>
            <person name="Tesmer J.G."/>
            <person name="Thayer N."/>
            <person name="Thompson L.S."/>
            <person name="Tice H."/>
            <person name="Ticknor L.O."/>
            <person name="Wills P.L."/>
            <person name="Brettin T.S."/>
            <person name="Gilna P."/>
        </authorList>
    </citation>
    <scope>NUCLEOTIDE SEQUENCE [LARGE SCALE GENOMIC DNA]</scope>
    <source>
        <strain evidence="2">ZK / E33L</strain>
        <plasmid evidence="2">pE33L466</plasmid>
    </source>
</reference>
<dbReference type="PATRIC" id="fig|288681.22.peg.5572"/>